<reference evidence="5" key="1">
    <citation type="submission" date="2023-07" db="EMBL/GenBank/DDBJ databases">
        <title>Shewanella mangrovi sp. nov., an acetaldehyde- degrading bacterium isolated from mangrove sediment.</title>
        <authorList>
            <person name="Liu Y."/>
        </authorList>
    </citation>
    <scope>NUCLEOTIDE SEQUENCE [LARGE SCALE GENOMIC DNA]</scope>
    <source>
        <strain evidence="5">C32</strain>
    </source>
</reference>
<dbReference type="PANTHER" id="PTHR45737:SF6">
    <property type="entry name" value="VON WILLEBRAND FACTOR A DOMAIN-CONTAINING PROTEIN 5A"/>
    <property type="match status" value="1"/>
</dbReference>
<keyword evidence="1" id="KW-0472">Membrane</keyword>
<dbReference type="SMART" id="SM00609">
    <property type="entry name" value="VIT"/>
    <property type="match status" value="1"/>
</dbReference>
<keyword evidence="5" id="KW-1185">Reference proteome</keyword>
<dbReference type="Pfam" id="PF13768">
    <property type="entry name" value="VWA_3"/>
    <property type="match status" value="1"/>
</dbReference>
<dbReference type="PROSITE" id="PS51468">
    <property type="entry name" value="VIT"/>
    <property type="match status" value="1"/>
</dbReference>
<sequence length="712" mass="77166">MNYPSRQRPCALAALIRPPLWLANSLATAGLLLLGLLLLNLLNSVSAMASADSPLRLNPDWPGSGTMQLFNDAGEVAPPKLTTQVDMQINGWTNRVTVTQSYTNASEQWLHGRYLFPLPENAAVDSLNMQIGERVIEGQIQPKQRAKQMFEQAKAQGKQASLLSQQRPNLFTAEVANLGPGQTIKVQFSYQQQVEYREGALSVRFPMTYTPRYVPQDYADVDDAADIMGDFSYDPAPVTAATDNGSVSINLDLRAGVPLATATSPSHPLTKLADDGDQQQFKFANMVADRDFIFSWQPANGSAPQAALFSQQGQTHPLAETGTQAAAPQDYSLLMLMPPQSKPEQPMPRDLVLVVDTSGSMSGASMQQAKEAVRFALTSLRPQDSFNVLAFSSDVSALAPQSLPATASNIGRAQQFVAQLQANGGTEMGRALDAALPSNYQVPQGVLRQVIFMTDGAVGNEKQLFNFIHQRLGDSRLFTVGIGSAPNAYFMKRAAQAGRGTFTYIGYGEDVSTKTVALLEKIAAPVVTDVQLRFADGTVPDYWPAQIPDLYLGEPVVVSIKQARGRHSSLTISGNVAGQFWQQQLTLTPELRDSGLDLLWARGQIGALELAQDDSNRDRTEQQVTALAMKYHLVSQYTSLVAVDVTPVNPNAPDTPQAEIASKMPAGWQPPGNMPQTASNSRLLLLLGALMLLLGGALCWLSRHPKQQRCVS</sequence>
<feature type="domain" description="VIT" evidence="3">
    <location>
        <begin position="64"/>
        <end position="192"/>
    </location>
</feature>
<gene>
    <name evidence="4" type="ORF">L9G74_09605</name>
</gene>
<keyword evidence="1" id="KW-0812">Transmembrane</keyword>
<dbReference type="Proteomes" id="UP001201549">
    <property type="component" value="Unassembled WGS sequence"/>
</dbReference>
<organism evidence="4 5">
    <name type="scientific">Shewanella electrica</name>
    <dbReference type="NCBI Taxonomy" id="515560"/>
    <lineage>
        <taxon>Bacteria</taxon>
        <taxon>Pseudomonadati</taxon>
        <taxon>Pseudomonadota</taxon>
        <taxon>Gammaproteobacteria</taxon>
        <taxon>Alteromonadales</taxon>
        <taxon>Shewanellaceae</taxon>
        <taxon>Shewanella</taxon>
    </lineage>
</organism>
<feature type="transmembrane region" description="Helical" evidence="1">
    <location>
        <begin position="683"/>
        <end position="701"/>
    </location>
</feature>
<proteinExistence type="predicted"/>
<dbReference type="InterPro" id="IPR002035">
    <property type="entry name" value="VWF_A"/>
</dbReference>
<dbReference type="PANTHER" id="PTHR45737">
    <property type="entry name" value="VON WILLEBRAND FACTOR A DOMAIN-CONTAINING PROTEIN 5A"/>
    <property type="match status" value="1"/>
</dbReference>
<dbReference type="InterPro" id="IPR022440">
    <property type="entry name" value="CHP03788"/>
</dbReference>
<evidence type="ECO:0000256" key="1">
    <source>
        <dbReference type="SAM" id="Phobius"/>
    </source>
</evidence>
<protein>
    <submittedName>
        <fullName evidence="4">Marine proteobacterial sortase target protein</fullName>
    </submittedName>
</protein>
<feature type="domain" description="VWFA" evidence="2">
    <location>
        <begin position="350"/>
        <end position="526"/>
    </location>
</feature>
<evidence type="ECO:0000259" key="2">
    <source>
        <dbReference type="PROSITE" id="PS50234"/>
    </source>
</evidence>
<dbReference type="SUPFAM" id="SSF53300">
    <property type="entry name" value="vWA-like"/>
    <property type="match status" value="1"/>
</dbReference>
<dbReference type="InterPro" id="IPR013694">
    <property type="entry name" value="VIT"/>
</dbReference>
<comment type="caution">
    <text evidence="4">The sequence shown here is derived from an EMBL/GenBank/DDBJ whole genome shotgun (WGS) entry which is preliminary data.</text>
</comment>
<dbReference type="EMBL" id="JAKOGG010000005">
    <property type="protein sequence ID" value="MCS4556695.1"/>
    <property type="molecule type" value="Genomic_DNA"/>
</dbReference>
<dbReference type="PROSITE" id="PS50234">
    <property type="entry name" value="VWFA"/>
    <property type="match status" value="1"/>
</dbReference>
<dbReference type="CDD" id="cd01461">
    <property type="entry name" value="vWA_interalpha_trypsin_inhibitor"/>
    <property type="match status" value="1"/>
</dbReference>
<evidence type="ECO:0000313" key="5">
    <source>
        <dbReference type="Proteomes" id="UP001201549"/>
    </source>
</evidence>
<accession>A0ABT2FM47</accession>
<dbReference type="SMART" id="SM00327">
    <property type="entry name" value="VWA"/>
    <property type="match status" value="1"/>
</dbReference>
<keyword evidence="1" id="KW-1133">Transmembrane helix</keyword>
<dbReference type="Gene3D" id="3.40.50.410">
    <property type="entry name" value="von Willebrand factor, type A domain"/>
    <property type="match status" value="1"/>
</dbReference>
<dbReference type="InterPro" id="IPR036465">
    <property type="entry name" value="vWFA_dom_sf"/>
</dbReference>
<dbReference type="RefSeq" id="WP_238896091.1">
    <property type="nucleotide sequence ID" value="NZ_JAKOGG010000005.1"/>
</dbReference>
<name>A0ABT2FM47_9GAMM</name>
<dbReference type="NCBIfam" id="TIGR03788">
    <property type="entry name" value="marine_srt_targ"/>
    <property type="match status" value="1"/>
</dbReference>
<dbReference type="Pfam" id="PF08487">
    <property type="entry name" value="VIT"/>
    <property type="match status" value="1"/>
</dbReference>
<evidence type="ECO:0000259" key="3">
    <source>
        <dbReference type="PROSITE" id="PS51468"/>
    </source>
</evidence>
<evidence type="ECO:0000313" key="4">
    <source>
        <dbReference type="EMBL" id="MCS4556695.1"/>
    </source>
</evidence>